<evidence type="ECO:0000313" key="2">
    <source>
        <dbReference type="Proteomes" id="UP000019486"/>
    </source>
</evidence>
<accession>W9H1U4</accession>
<sequence>MAVGLGVDVLLEWEEAGVFMAGAFALHRM</sequence>
<comment type="caution">
    <text evidence="1">The sequence shown here is derived from an EMBL/GenBank/DDBJ whole genome shotgun (WGS) entry which is preliminary data.</text>
</comment>
<protein>
    <submittedName>
        <fullName evidence="1">Uncharacterized protein</fullName>
    </submittedName>
</protein>
<gene>
    <name evidence="1" type="ORF">N825_10835</name>
</gene>
<reference evidence="1 2" key="1">
    <citation type="submission" date="2013-08" db="EMBL/GenBank/DDBJ databases">
        <title>The genome sequence of Skermanella stibiiresistens.</title>
        <authorList>
            <person name="Zhu W."/>
            <person name="Wang G."/>
        </authorList>
    </citation>
    <scope>NUCLEOTIDE SEQUENCE [LARGE SCALE GENOMIC DNA]</scope>
    <source>
        <strain evidence="1 2">SB22</strain>
    </source>
</reference>
<proteinExistence type="predicted"/>
<organism evidence="1 2">
    <name type="scientific">Skermanella stibiiresistens SB22</name>
    <dbReference type="NCBI Taxonomy" id="1385369"/>
    <lineage>
        <taxon>Bacteria</taxon>
        <taxon>Pseudomonadati</taxon>
        <taxon>Pseudomonadota</taxon>
        <taxon>Alphaproteobacteria</taxon>
        <taxon>Rhodospirillales</taxon>
        <taxon>Azospirillaceae</taxon>
        <taxon>Skermanella</taxon>
    </lineage>
</organism>
<dbReference type="EMBL" id="AVFL01000016">
    <property type="protein sequence ID" value="EWY38791.1"/>
    <property type="molecule type" value="Genomic_DNA"/>
</dbReference>
<dbReference type="STRING" id="1385369.N825_10835"/>
<evidence type="ECO:0000313" key="1">
    <source>
        <dbReference type="EMBL" id="EWY38791.1"/>
    </source>
</evidence>
<dbReference type="Proteomes" id="UP000019486">
    <property type="component" value="Unassembled WGS sequence"/>
</dbReference>
<keyword evidence="2" id="KW-1185">Reference proteome</keyword>
<dbReference type="AlphaFoldDB" id="W9H1U4"/>
<name>W9H1U4_9PROT</name>